<comment type="similarity">
    <text evidence="4">Belongs to the HSF family.</text>
</comment>
<dbReference type="Proteomes" id="UP000243579">
    <property type="component" value="Unassembled WGS sequence"/>
</dbReference>
<dbReference type="InterPro" id="IPR036390">
    <property type="entry name" value="WH_DNA-bd_sf"/>
</dbReference>
<gene>
    <name evidence="7" type="ORF">ACHHYP_01636</name>
</gene>
<dbReference type="GO" id="GO:0003700">
    <property type="term" value="F:DNA-binding transcription factor activity"/>
    <property type="evidence" value="ECO:0007669"/>
    <property type="project" value="InterPro"/>
</dbReference>
<evidence type="ECO:0000259" key="6">
    <source>
        <dbReference type="SMART" id="SM00415"/>
    </source>
</evidence>
<sequence length="271" mass="29860">MDGLVPDAKAPTESDSEERSMTAIPSTFLRNLYGFLNNNNLPDTIAWDADGRSFSILDPEKMESSLPMPALYRGRFKTFKMQLEKHGFMKSRDGTRYFRPDFVKGQPQQLGDVASHASPRDTGEKRLSLECRIQVPRVHEAALLGHKKRRLTDDAAEVHTASVSWPGKKSASSLLCSVNIAKPRHSPSPSHLSHASGHLSFASRETAVRGSAAMVQSQHHALLPEAAVPCHDAGLVPSLRPPAPQSHLPRLPSLHRAFPRFGLQFQRPGDV</sequence>
<comment type="subcellular location">
    <subcellularLocation>
        <location evidence="1">Nucleus</location>
    </subcellularLocation>
</comment>
<evidence type="ECO:0000256" key="5">
    <source>
        <dbReference type="SAM" id="MobiDB-lite"/>
    </source>
</evidence>
<name>A0A1V9Z851_ACHHY</name>
<evidence type="ECO:0000256" key="3">
    <source>
        <dbReference type="ARBA" id="ARBA00023242"/>
    </source>
</evidence>
<dbReference type="EMBL" id="JNBR01000373">
    <property type="protein sequence ID" value="OQR94185.1"/>
    <property type="molecule type" value="Genomic_DNA"/>
</dbReference>
<reference evidence="7 8" key="1">
    <citation type="journal article" date="2014" name="Genome Biol. Evol.">
        <title>The secreted proteins of Achlya hypogyna and Thraustotheca clavata identify the ancestral oomycete secretome and reveal gene acquisitions by horizontal gene transfer.</title>
        <authorList>
            <person name="Misner I."/>
            <person name="Blouin N."/>
            <person name="Leonard G."/>
            <person name="Richards T.A."/>
            <person name="Lane C.E."/>
        </authorList>
    </citation>
    <scope>NUCLEOTIDE SEQUENCE [LARGE SCALE GENOMIC DNA]</scope>
    <source>
        <strain evidence="7 8">ATCC 48635</strain>
    </source>
</reference>
<accession>A0A1V9Z851</accession>
<dbReference type="STRING" id="1202772.A0A1V9Z851"/>
<dbReference type="SMART" id="SM00415">
    <property type="entry name" value="HSF"/>
    <property type="match status" value="1"/>
</dbReference>
<dbReference type="InterPro" id="IPR036388">
    <property type="entry name" value="WH-like_DNA-bd_sf"/>
</dbReference>
<protein>
    <recommendedName>
        <fullName evidence="6">HSF-type DNA-binding domain-containing protein</fullName>
    </recommendedName>
</protein>
<evidence type="ECO:0000313" key="8">
    <source>
        <dbReference type="Proteomes" id="UP000243579"/>
    </source>
</evidence>
<dbReference type="Pfam" id="PF00447">
    <property type="entry name" value="HSF_DNA-bind"/>
    <property type="match status" value="1"/>
</dbReference>
<comment type="caution">
    <text evidence="7">The sequence shown here is derived from an EMBL/GenBank/DDBJ whole genome shotgun (WGS) entry which is preliminary data.</text>
</comment>
<feature type="region of interest" description="Disordered" evidence="5">
    <location>
        <begin position="1"/>
        <end position="21"/>
    </location>
</feature>
<proteinExistence type="inferred from homology"/>
<evidence type="ECO:0000256" key="2">
    <source>
        <dbReference type="ARBA" id="ARBA00023125"/>
    </source>
</evidence>
<evidence type="ECO:0000313" key="7">
    <source>
        <dbReference type="EMBL" id="OQR94185.1"/>
    </source>
</evidence>
<dbReference type="SUPFAM" id="SSF46785">
    <property type="entry name" value="Winged helix' DNA-binding domain"/>
    <property type="match status" value="1"/>
</dbReference>
<dbReference type="OrthoDB" id="62242at2759"/>
<dbReference type="GO" id="GO:0043565">
    <property type="term" value="F:sequence-specific DNA binding"/>
    <property type="evidence" value="ECO:0007669"/>
    <property type="project" value="InterPro"/>
</dbReference>
<evidence type="ECO:0000256" key="1">
    <source>
        <dbReference type="ARBA" id="ARBA00004123"/>
    </source>
</evidence>
<dbReference type="Gene3D" id="1.10.10.10">
    <property type="entry name" value="Winged helix-like DNA-binding domain superfamily/Winged helix DNA-binding domain"/>
    <property type="match status" value="1"/>
</dbReference>
<feature type="domain" description="HSF-type DNA-binding" evidence="6">
    <location>
        <begin position="24"/>
        <end position="116"/>
    </location>
</feature>
<dbReference type="AlphaFoldDB" id="A0A1V9Z851"/>
<dbReference type="InterPro" id="IPR000232">
    <property type="entry name" value="HSF_DNA-bd"/>
</dbReference>
<keyword evidence="3" id="KW-0539">Nucleus</keyword>
<keyword evidence="2" id="KW-0238">DNA-binding</keyword>
<organism evidence="7 8">
    <name type="scientific">Achlya hypogyna</name>
    <name type="common">Oomycete</name>
    <name type="synonym">Protoachlya hypogyna</name>
    <dbReference type="NCBI Taxonomy" id="1202772"/>
    <lineage>
        <taxon>Eukaryota</taxon>
        <taxon>Sar</taxon>
        <taxon>Stramenopiles</taxon>
        <taxon>Oomycota</taxon>
        <taxon>Saprolegniomycetes</taxon>
        <taxon>Saprolegniales</taxon>
        <taxon>Achlyaceae</taxon>
        <taxon>Achlya</taxon>
    </lineage>
</organism>
<keyword evidence="8" id="KW-1185">Reference proteome</keyword>
<dbReference type="GO" id="GO:0005634">
    <property type="term" value="C:nucleus"/>
    <property type="evidence" value="ECO:0007669"/>
    <property type="project" value="UniProtKB-SubCell"/>
</dbReference>
<evidence type="ECO:0000256" key="4">
    <source>
        <dbReference type="RuleBase" id="RU004020"/>
    </source>
</evidence>